<keyword evidence="8 13" id="KW-0653">Protein transport</keyword>
<dbReference type="NCBIfam" id="TIGR00328">
    <property type="entry name" value="flhB"/>
    <property type="match status" value="1"/>
</dbReference>
<comment type="caution">
    <text evidence="13">Lacks conserved residue(s) required for the propagation of feature annotation.</text>
</comment>
<feature type="region of interest" description="Disordered" evidence="14">
    <location>
        <begin position="1"/>
        <end position="24"/>
    </location>
</feature>
<dbReference type="Pfam" id="PF01312">
    <property type="entry name" value="Bac_export_2"/>
    <property type="match status" value="1"/>
</dbReference>
<evidence type="ECO:0000256" key="5">
    <source>
        <dbReference type="ARBA" id="ARBA00022475"/>
    </source>
</evidence>
<evidence type="ECO:0000256" key="7">
    <source>
        <dbReference type="ARBA" id="ARBA00022795"/>
    </source>
</evidence>
<evidence type="ECO:0000313" key="15">
    <source>
        <dbReference type="EMBL" id="MFD2233572.1"/>
    </source>
</evidence>
<evidence type="ECO:0000256" key="12">
    <source>
        <dbReference type="ARBA" id="ARBA00025078"/>
    </source>
</evidence>
<accession>A0ABW5C9U2</accession>
<evidence type="ECO:0000256" key="2">
    <source>
        <dbReference type="ARBA" id="ARBA00010690"/>
    </source>
</evidence>
<keyword evidence="6 13" id="KW-0812">Transmembrane</keyword>
<evidence type="ECO:0000256" key="8">
    <source>
        <dbReference type="ARBA" id="ARBA00022927"/>
    </source>
</evidence>
<dbReference type="PANTHER" id="PTHR30531">
    <property type="entry name" value="FLAGELLAR BIOSYNTHETIC PROTEIN FLHB"/>
    <property type="match status" value="1"/>
</dbReference>
<evidence type="ECO:0000256" key="13">
    <source>
        <dbReference type="RuleBase" id="RU364091"/>
    </source>
</evidence>
<organism evidence="15 16">
    <name type="scientific">Phaeospirillum tilakii</name>
    <dbReference type="NCBI Taxonomy" id="741673"/>
    <lineage>
        <taxon>Bacteria</taxon>
        <taxon>Pseudomonadati</taxon>
        <taxon>Pseudomonadota</taxon>
        <taxon>Alphaproteobacteria</taxon>
        <taxon>Rhodospirillales</taxon>
        <taxon>Rhodospirillaceae</taxon>
        <taxon>Phaeospirillum</taxon>
    </lineage>
</organism>
<gene>
    <name evidence="13 15" type="primary">flhB</name>
    <name evidence="15" type="ORF">ACFSNB_07120</name>
</gene>
<dbReference type="Gene3D" id="6.10.250.2080">
    <property type="match status" value="1"/>
</dbReference>
<comment type="subcellular location">
    <subcellularLocation>
        <location evidence="1">Cell membrane</location>
        <topology evidence="1">Multi-pass membrane protein</topology>
    </subcellularLocation>
</comment>
<keyword evidence="9 13" id="KW-1133">Transmembrane helix</keyword>
<feature type="transmembrane region" description="Helical" evidence="13">
    <location>
        <begin position="189"/>
        <end position="210"/>
    </location>
</feature>
<comment type="function">
    <text evidence="12 13">Required for formation of the rod structure in the basal body of the flagellar apparatus. Together with FliI and FliH, may constitute the export apparatus of flagellin.</text>
</comment>
<evidence type="ECO:0000256" key="4">
    <source>
        <dbReference type="ARBA" id="ARBA00022448"/>
    </source>
</evidence>
<dbReference type="SUPFAM" id="SSF160544">
    <property type="entry name" value="EscU C-terminal domain-like"/>
    <property type="match status" value="1"/>
</dbReference>
<dbReference type="PRINTS" id="PR00950">
    <property type="entry name" value="TYPE3IMSPROT"/>
</dbReference>
<evidence type="ECO:0000256" key="3">
    <source>
        <dbReference type="ARBA" id="ARBA00021622"/>
    </source>
</evidence>
<keyword evidence="16" id="KW-1185">Reference proteome</keyword>
<evidence type="ECO:0000256" key="10">
    <source>
        <dbReference type="ARBA" id="ARBA00023136"/>
    </source>
</evidence>
<sequence>MAEDAEDKSEQPTDRKLDNARKEGQVASSTEVRIWAGLMGTLVVLSLMAPKMAVQLDHLLRPFIERPAQLDMSPGGLGLILTHLVQQVLVVLTMPLALLLVLGIASVVAQNGLLFVPKRLAPDLSKIDPLKGFQKLFSLNNLVEFLKSLFKVGAVGVVLFIILRGRMDDFAGLAAFDLTTILDYLRRQVLAMMIIAMLMVTVLAAADWLYQRYSFTQRMKMTKQEVKDEHKQSEGDPMVRGRLRSLRMQRARRRMMAAVPKADVVVTNPTHFAVALQYEMDAMSAPRLVAKGADLIAKRIRELAEENDVPIVENPPLARALYATVELDQEIPPEHYRAVAEVISYVFKLKGKIAH</sequence>
<dbReference type="EMBL" id="JBHUIY010000011">
    <property type="protein sequence ID" value="MFD2233572.1"/>
    <property type="molecule type" value="Genomic_DNA"/>
</dbReference>
<dbReference type="Gene3D" id="3.40.1690.10">
    <property type="entry name" value="secretion proteins EscU"/>
    <property type="match status" value="1"/>
</dbReference>
<evidence type="ECO:0000313" key="16">
    <source>
        <dbReference type="Proteomes" id="UP001597296"/>
    </source>
</evidence>
<dbReference type="PANTHER" id="PTHR30531:SF12">
    <property type="entry name" value="FLAGELLAR BIOSYNTHETIC PROTEIN FLHB"/>
    <property type="match status" value="1"/>
</dbReference>
<keyword evidence="11 13" id="KW-1006">Bacterial flagellum protein export</keyword>
<evidence type="ECO:0000256" key="14">
    <source>
        <dbReference type="SAM" id="MobiDB-lite"/>
    </source>
</evidence>
<protein>
    <recommendedName>
        <fullName evidence="3 13">Flagellar biosynthetic protein FlhB</fullName>
    </recommendedName>
</protein>
<evidence type="ECO:0000256" key="1">
    <source>
        <dbReference type="ARBA" id="ARBA00004651"/>
    </source>
</evidence>
<keyword evidence="10 13" id="KW-0472">Membrane</keyword>
<reference evidence="16" key="1">
    <citation type="journal article" date="2019" name="Int. J. Syst. Evol. Microbiol.">
        <title>The Global Catalogue of Microorganisms (GCM) 10K type strain sequencing project: providing services to taxonomists for standard genome sequencing and annotation.</title>
        <authorList>
            <consortium name="The Broad Institute Genomics Platform"/>
            <consortium name="The Broad Institute Genome Sequencing Center for Infectious Disease"/>
            <person name="Wu L."/>
            <person name="Ma J."/>
        </authorList>
    </citation>
    <scope>NUCLEOTIDE SEQUENCE [LARGE SCALE GENOMIC DNA]</scope>
    <source>
        <strain evidence="16">KCTC 15012</strain>
    </source>
</reference>
<dbReference type="InterPro" id="IPR029025">
    <property type="entry name" value="T3SS_substrate_exporter_C"/>
</dbReference>
<dbReference type="InterPro" id="IPR006135">
    <property type="entry name" value="T3SS_substrate_exporter"/>
</dbReference>
<evidence type="ECO:0000256" key="9">
    <source>
        <dbReference type="ARBA" id="ARBA00022989"/>
    </source>
</evidence>
<dbReference type="InterPro" id="IPR006136">
    <property type="entry name" value="FlhB"/>
</dbReference>
<proteinExistence type="inferred from homology"/>
<comment type="similarity">
    <text evidence="2 13">Belongs to the type III secretion exporter family.</text>
</comment>
<comment type="caution">
    <text evidence="15">The sequence shown here is derived from an EMBL/GenBank/DDBJ whole genome shotgun (WGS) entry which is preliminary data.</text>
</comment>
<feature type="transmembrane region" description="Helical" evidence="13">
    <location>
        <begin position="96"/>
        <end position="116"/>
    </location>
</feature>
<evidence type="ECO:0000256" key="6">
    <source>
        <dbReference type="ARBA" id="ARBA00022692"/>
    </source>
</evidence>
<keyword evidence="5 13" id="KW-1003">Cell membrane</keyword>
<keyword evidence="4 13" id="KW-0813">Transport</keyword>
<keyword evidence="7 13" id="KW-1005">Bacterial flagellum biogenesis</keyword>
<keyword evidence="15" id="KW-0282">Flagellum</keyword>
<keyword evidence="15" id="KW-0966">Cell projection</keyword>
<name>A0ABW5C9U2_9PROT</name>
<dbReference type="RefSeq" id="WP_377315376.1">
    <property type="nucleotide sequence ID" value="NZ_JBHUIY010000011.1"/>
</dbReference>
<feature type="transmembrane region" description="Helical" evidence="13">
    <location>
        <begin position="145"/>
        <end position="163"/>
    </location>
</feature>
<feature type="compositionally biased region" description="Basic and acidic residues" evidence="14">
    <location>
        <begin position="8"/>
        <end position="24"/>
    </location>
</feature>
<keyword evidence="15" id="KW-0969">Cilium</keyword>
<dbReference type="Proteomes" id="UP001597296">
    <property type="component" value="Unassembled WGS sequence"/>
</dbReference>
<evidence type="ECO:0000256" key="11">
    <source>
        <dbReference type="ARBA" id="ARBA00023225"/>
    </source>
</evidence>